<organism evidence="2 3">
    <name type="scientific">Steccherinum ochraceum</name>
    <dbReference type="NCBI Taxonomy" id="92696"/>
    <lineage>
        <taxon>Eukaryota</taxon>
        <taxon>Fungi</taxon>
        <taxon>Dikarya</taxon>
        <taxon>Basidiomycota</taxon>
        <taxon>Agaricomycotina</taxon>
        <taxon>Agaricomycetes</taxon>
        <taxon>Polyporales</taxon>
        <taxon>Steccherinaceae</taxon>
        <taxon>Steccherinum</taxon>
    </lineage>
</organism>
<sequence length="547" mass="60444">MNLKASRRVVPDYQLYGGKSNVRPRIRLRSVVRIIAPRATSQILMQTDRQSAPLEYYRKIEIGDVGYLKGGKFQVLFHAGSSLGGRILGQDVPDDFCQLDVGLIYSSEPRKPGSLHTRSIKVIGGQFNASLETPMVPLSSSAELEFESSQSEGAILVTKHPTYRSDAQLDGPFKKYIIQNFRSWEAFAIACGHDVAVEDLILVTGVDMTADFSMLAFRECDDRLSVSFKGCAYGAASLGVSAWGSWVCEYPVFENWGPQNTQPENSSSSSSRAEESSFESPEYKQCVFLRGYRVYRRARIFPSALKAGAGPHDLGSGDKHDTENSACAASYDSDEQMHEVPGGSHSSSESSGNNVFDVVSMVPKTEDQLQRIAQYIFEHSDADLAIVHDNDYNETWLNGPLEPATAALVQEEDGVAWLMGPLDTENEDNDDSSLDSNSSTLDKSISSNSKGNSSSAMQPDTNPHQSKRSTTTTPRKSLEVTSDEGFTYYLSDESEEELQRQAEIKATQIAQNHVEEQEFRSPRQQLAHVDLRPPKSWIGNVPTTPRM</sequence>
<feature type="compositionally biased region" description="Low complexity" evidence="1">
    <location>
        <begin position="434"/>
        <end position="455"/>
    </location>
</feature>
<accession>A0A4R0R434</accession>
<name>A0A4R0R434_9APHY</name>
<feature type="compositionally biased region" description="Low complexity" evidence="1">
    <location>
        <begin position="342"/>
        <end position="352"/>
    </location>
</feature>
<protein>
    <submittedName>
        <fullName evidence="2">Uncharacterized protein</fullName>
    </submittedName>
</protein>
<feature type="compositionally biased region" description="Acidic residues" evidence="1">
    <location>
        <begin position="424"/>
        <end position="433"/>
    </location>
</feature>
<evidence type="ECO:0000313" key="3">
    <source>
        <dbReference type="Proteomes" id="UP000292702"/>
    </source>
</evidence>
<dbReference type="AlphaFoldDB" id="A0A4R0R434"/>
<keyword evidence="3" id="KW-1185">Reference proteome</keyword>
<dbReference type="Proteomes" id="UP000292702">
    <property type="component" value="Unassembled WGS sequence"/>
</dbReference>
<evidence type="ECO:0000313" key="2">
    <source>
        <dbReference type="EMBL" id="TCD62030.1"/>
    </source>
</evidence>
<feature type="region of interest" description="Disordered" evidence="1">
    <location>
        <begin position="420"/>
        <end position="484"/>
    </location>
</feature>
<dbReference type="EMBL" id="RWJN01000409">
    <property type="protein sequence ID" value="TCD62030.1"/>
    <property type="molecule type" value="Genomic_DNA"/>
</dbReference>
<gene>
    <name evidence="2" type="ORF">EIP91_007548</name>
</gene>
<proteinExistence type="predicted"/>
<feature type="region of interest" description="Disordered" evidence="1">
    <location>
        <begin position="310"/>
        <end position="354"/>
    </location>
</feature>
<dbReference type="OrthoDB" id="3222453at2759"/>
<reference evidence="2 3" key="1">
    <citation type="submission" date="2018-11" db="EMBL/GenBank/DDBJ databases">
        <title>Genome assembly of Steccherinum ochraceum LE-BIN_3174, the white-rot fungus of the Steccherinaceae family (The Residual Polyporoid clade, Polyporales, Basidiomycota).</title>
        <authorList>
            <person name="Fedorova T.V."/>
            <person name="Glazunova O.A."/>
            <person name="Landesman E.O."/>
            <person name="Moiseenko K.V."/>
            <person name="Psurtseva N.V."/>
            <person name="Savinova O.S."/>
            <person name="Shakhova N.V."/>
            <person name="Tyazhelova T.V."/>
            <person name="Vasina D.V."/>
        </authorList>
    </citation>
    <scope>NUCLEOTIDE SEQUENCE [LARGE SCALE GENOMIC DNA]</scope>
    <source>
        <strain evidence="2 3">LE-BIN_3174</strain>
    </source>
</reference>
<evidence type="ECO:0000256" key="1">
    <source>
        <dbReference type="SAM" id="MobiDB-lite"/>
    </source>
</evidence>
<comment type="caution">
    <text evidence="2">The sequence shown here is derived from an EMBL/GenBank/DDBJ whole genome shotgun (WGS) entry which is preliminary data.</text>
</comment>